<evidence type="ECO:0000313" key="1">
    <source>
        <dbReference type="EMBL" id="CAG8703939.1"/>
    </source>
</evidence>
<accession>A0ACA9PF68</accession>
<gene>
    <name evidence="1" type="ORF">ACOLOM_LOCUS10371</name>
</gene>
<protein>
    <submittedName>
        <fullName evidence="1">14926_t:CDS:1</fullName>
    </submittedName>
</protein>
<reference evidence="1" key="1">
    <citation type="submission" date="2021-06" db="EMBL/GenBank/DDBJ databases">
        <authorList>
            <person name="Kallberg Y."/>
            <person name="Tangrot J."/>
            <person name="Rosling A."/>
        </authorList>
    </citation>
    <scope>NUCLEOTIDE SEQUENCE</scope>
    <source>
        <strain evidence="1">CL356</strain>
    </source>
</reference>
<dbReference type="Proteomes" id="UP000789525">
    <property type="component" value="Unassembled WGS sequence"/>
</dbReference>
<sequence length="486" mass="55115">ALKWSLSPLRLFSDDLIKYMFEVLVLDGEISPWILMKLWTRIIVDANRSNGFGRRLGGRENCCTAKHLRGILRLSGEAPLDISVRMLSEEMAALLVAERWRWERLEFFNEPLDPLTAESLTDEAKALFVIPNESLSIKEASFFHVSDISVASWAEAARPQSLSLNFSSIEPFVSIKWWDSLQVLNIQGFEEFTLHGPSVYAILSAVRIYLVGLSISECNLEDQFTEVMEFPKLRDLSLVSVSHWWMMSAPQVVSLCLEPQDPAPPGTKFSYLQLKKLSYRADKVPLLGDTIYCPQLESISLTAVASTKPGENLIWCTAEGELSSMAAKEIHIEGAAGIKDIKYKDLITSLRPHNGLEKLKITYIKLPVLFYKAFLRPGTKKKLAPLCPALRDLEVDLQGVRATIDATQYDQVFQELVQEREKSASPLTRLYVRWPGYDFKPTNYTNGETLTKEKFELFFGSSSDDDSDRYPDRTHFTPDHLTEISE</sequence>
<keyword evidence="2" id="KW-1185">Reference proteome</keyword>
<comment type="caution">
    <text evidence="1">The sequence shown here is derived from an EMBL/GenBank/DDBJ whole genome shotgun (WGS) entry which is preliminary data.</text>
</comment>
<dbReference type="EMBL" id="CAJVPT010033163">
    <property type="protein sequence ID" value="CAG8703939.1"/>
    <property type="molecule type" value="Genomic_DNA"/>
</dbReference>
<evidence type="ECO:0000313" key="2">
    <source>
        <dbReference type="Proteomes" id="UP000789525"/>
    </source>
</evidence>
<feature type="non-terminal residue" evidence="1">
    <location>
        <position position="1"/>
    </location>
</feature>
<organism evidence="1 2">
    <name type="scientific">Acaulospora colombiana</name>
    <dbReference type="NCBI Taxonomy" id="27376"/>
    <lineage>
        <taxon>Eukaryota</taxon>
        <taxon>Fungi</taxon>
        <taxon>Fungi incertae sedis</taxon>
        <taxon>Mucoromycota</taxon>
        <taxon>Glomeromycotina</taxon>
        <taxon>Glomeromycetes</taxon>
        <taxon>Diversisporales</taxon>
        <taxon>Acaulosporaceae</taxon>
        <taxon>Acaulospora</taxon>
    </lineage>
</organism>
<name>A0ACA9PF68_9GLOM</name>
<proteinExistence type="predicted"/>